<evidence type="ECO:0000313" key="3">
    <source>
        <dbReference type="EMBL" id="OGC05481.1"/>
    </source>
</evidence>
<protein>
    <recommendedName>
        <fullName evidence="2">Peptidase S74 domain-containing protein</fullName>
    </recommendedName>
</protein>
<organism evidence="3 4">
    <name type="scientific">candidate division WOR-1 bacterium RIFCSPLOWO2_02_FULL_46_20</name>
    <dbReference type="NCBI Taxonomy" id="1802567"/>
    <lineage>
        <taxon>Bacteria</taxon>
        <taxon>Bacillati</taxon>
        <taxon>Saganbacteria</taxon>
    </lineage>
</organism>
<dbReference type="Proteomes" id="UP000176938">
    <property type="component" value="Unassembled WGS sequence"/>
</dbReference>
<proteinExistence type="predicted"/>
<evidence type="ECO:0000313" key="4">
    <source>
        <dbReference type="Proteomes" id="UP000176938"/>
    </source>
</evidence>
<dbReference type="EMBL" id="METP01000040">
    <property type="protein sequence ID" value="OGC05481.1"/>
    <property type="molecule type" value="Genomic_DNA"/>
</dbReference>
<dbReference type="Pfam" id="PF13884">
    <property type="entry name" value="Peptidase_S74"/>
    <property type="match status" value="1"/>
</dbReference>
<sequence length="985" mass="99786">MLKRIFCFLISSLVVMGVGWGAVPEKISYEGRLTDASGTAITSAKTISFSLYDAATDGNKLWGPESHSVTPDSQGVFSVLLGGATALSSGVFSASSRYIEVSIGDETLSPRTQLVSVGYAFRSALADSVDDGSISTAKISDKAVTTAKLADSSVTDAKIVSLSGSKVIGTILPGAHASSHQADASDALTITTGMITNEAVTAAKLSVAAIDSATGKIPALSSAYFSNLDGANLTNLGTAQIADYGIIATKIATNAVTSVKILDGEIVNADINAGAAIVDTKLATISTAGKVSGAALTSLANIPSGAGTIPTARLDVGTGASQIIQLDGSARLPVVDGSQLLNLSISSLAAANVTTGTFGAGVYTFPSDLTVTGTMAVDMDTLYVDAGANKVGVGTAEPASKLTVAGTIESKGTGGIKFPDGTTQITAAAGTSGTVTSVSTGTGLIGGPITATGTISIDAGGVGTAQLAATSVTAAKLGSDVAGTGLTGGNGSALAVDVGTTASKIVQLDGSARLPAVDGSNLTAVVVGDNSVTSAKIVDGTIAAADFGTGVVTSGAIAADTINAAQLADTITLDTTLEVTQNDYDVNFDANTLFVDGSADSVGIGTAAPLAALHVIGTTEQLRLGYDASNYVSFEVGSSGNLEIDPTGILKYNLLSSDIYMYGTADETTNYERLRFYTTGGTFQILTEKGGSGVAENIWIGDGGNTFLMLNPVSGVMGFCTSIPDSKFEIAGNDGNNSSLSKITGITHAVTGTAAIGSGPLLTFRQENDKTGGNERENIAAIGAVLEDATDGSTDGALVFHTMRNEAAAVERMRINSLGQVGIGTIEPFARLEVEVANAANAKGVLIDYDDATNNLYALEINNAGTGDSIYDDSGAKLTAAGVFTDASDRSKKTNISAINYGTEELMKLRPVNYQWTESGQADIGFVAQELKEVIPEVVHGEEGDLSVSYGHLTALLAKTVQEQQKKIEELSAKVAALEQTKAGK</sequence>
<dbReference type="AlphaFoldDB" id="A0A1F4RBC6"/>
<gene>
    <name evidence="3" type="ORF">A3H38_05820</name>
</gene>
<dbReference type="PROSITE" id="PS51688">
    <property type="entry name" value="ICA"/>
    <property type="match status" value="1"/>
</dbReference>
<name>A0A1F4RBC6_UNCSA</name>
<keyword evidence="1" id="KW-0175">Coiled coil</keyword>
<feature type="coiled-coil region" evidence="1">
    <location>
        <begin position="954"/>
        <end position="981"/>
    </location>
</feature>
<evidence type="ECO:0000256" key="1">
    <source>
        <dbReference type="SAM" id="Coils"/>
    </source>
</evidence>
<comment type="caution">
    <text evidence="3">The sequence shown here is derived from an EMBL/GenBank/DDBJ whole genome shotgun (WGS) entry which is preliminary data.</text>
</comment>
<evidence type="ECO:0000259" key="2">
    <source>
        <dbReference type="PROSITE" id="PS51688"/>
    </source>
</evidence>
<accession>A0A1F4RBC6</accession>
<feature type="domain" description="Peptidase S74" evidence="2">
    <location>
        <begin position="888"/>
        <end position="975"/>
    </location>
</feature>
<dbReference type="InterPro" id="IPR030392">
    <property type="entry name" value="S74_ICA"/>
</dbReference>
<reference evidence="3 4" key="1">
    <citation type="journal article" date="2016" name="Nat. Commun.">
        <title>Thousands of microbial genomes shed light on interconnected biogeochemical processes in an aquifer system.</title>
        <authorList>
            <person name="Anantharaman K."/>
            <person name="Brown C.T."/>
            <person name="Hug L.A."/>
            <person name="Sharon I."/>
            <person name="Castelle C.J."/>
            <person name="Probst A.J."/>
            <person name="Thomas B.C."/>
            <person name="Singh A."/>
            <person name="Wilkins M.J."/>
            <person name="Karaoz U."/>
            <person name="Brodie E.L."/>
            <person name="Williams K.H."/>
            <person name="Hubbard S.S."/>
            <person name="Banfield J.F."/>
        </authorList>
    </citation>
    <scope>NUCLEOTIDE SEQUENCE [LARGE SCALE GENOMIC DNA]</scope>
</reference>